<dbReference type="CDD" id="cd07438">
    <property type="entry name" value="PHP_HisPPase_AMP"/>
    <property type="match status" value="1"/>
</dbReference>
<dbReference type="Gene3D" id="3.20.20.140">
    <property type="entry name" value="Metal-dependent hydrolases"/>
    <property type="match status" value="1"/>
</dbReference>
<evidence type="ECO:0000259" key="1">
    <source>
        <dbReference type="SMART" id="SM00481"/>
    </source>
</evidence>
<evidence type="ECO:0000313" key="3">
    <source>
        <dbReference type="Proteomes" id="UP000198806"/>
    </source>
</evidence>
<evidence type="ECO:0000313" key="2">
    <source>
        <dbReference type="EMBL" id="SFN82189.1"/>
    </source>
</evidence>
<name>A0A1I5C596_9FIRM</name>
<dbReference type="InterPro" id="IPR003141">
    <property type="entry name" value="Pol/His_phosphatase_N"/>
</dbReference>
<dbReference type="PANTHER" id="PTHR42924:SF3">
    <property type="entry name" value="POLYMERASE_HISTIDINOL PHOSPHATASE N-TERMINAL DOMAIN-CONTAINING PROTEIN"/>
    <property type="match status" value="1"/>
</dbReference>
<dbReference type="SMART" id="SM00481">
    <property type="entry name" value="POLIIIAc"/>
    <property type="match status" value="1"/>
</dbReference>
<dbReference type="STRING" id="1527.SAMN04489757_102145"/>
<gene>
    <name evidence="2" type="ORF">SAMN04489757_102145</name>
</gene>
<dbReference type="AlphaFoldDB" id="A0A1I5C596"/>
<dbReference type="SUPFAM" id="SSF89550">
    <property type="entry name" value="PHP domain-like"/>
    <property type="match status" value="1"/>
</dbReference>
<accession>A0A1I5C596</accession>
<dbReference type="Pfam" id="PF02811">
    <property type="entry name" value="PHP"/>
    <property type="match status" value="1"/>
</dbReference>
<feature type="domain" description="Polymerase/histidinol phosphatase N-terminal" evidence="1">
    <location>
        <begin position="4"/>
        <end position="74"/>
    </location>
</feature>
<dbReference type="RefSeq" id="WP_091684038.1">
    <property type="nucleotide sequence ID" value="NZ_BAABFM010000017.1"/>
</dbReference>
<dbReference type="InterPro" id="IPR016195">
    <property type="entry name" value="Pol/histidinol_Pase-like"/>
</dbReference>
<dbReference type="PANTHER" id="PTHR42924">
    <property type="entry name" value="EXONUCLEASE"/>
    <property type="match status" value="1"/>
</dbReference>
<dbReference type="EMBL" id="FOWD01000002">
    <property type="protein sequence ID" value="SFN82189.1"/>
    <property type="molecule type" value="Genomic_DNA"/>
</dbReference>
<sequence length="288" mass="31962">MKYIDLHVHSTASDGTLTPEEVVQSAVESQLSAFALTDHDTLAGIKAAQAAARQTAEKGNSIEVIPGTEISAAYDKKDIHILGLFVDPDNQVLNKELNNARLERDRRNEKMASNLQRAGIDITVEKMREADRDAVLTRAHFAKYMVAHGYVKTNQDAFTKYLNSDRPYYVPREYLKPEEAIELIHQAGGLAILAHPLLYKLSLEGVEKLVAYLVDFDLDGLETIYSANMGFDEGRLRHIANKYNLAITGGSDFHGAAKPNIKLGVGKGNIRVPYSILEDLKEKLNSRI</sequence>
<proteinExistence type="predicted"/>
<dbReference type="GO" id="GO:0035312">
    <property type="term" value="F:5'-3' DNA exonuclease activity"/>
    <property type="evidence" value="ECO:0007669"/>
    <property type="project" value="TreeGrafter"/>
</dbReference>
<dbReference type="InterPro" id="IPR004013">
    <property type="entry name" value="PHP_dom"/>
</dbReference>
<dbReference type="OrthoDB" id="9804333at2"/>
<dbReference type="InterPro" id="IPR052018">
    <property type="entry name" value="PHP_domain"/>
</dbReference>
<keyword evidence="3" id="KW-1185">Reference proteome</keyword>
<reference evidence="2 3" key="1">
    <citation type="submission" date="2016-10" db="EMBL/GenBank/DDBJ databases">
        <authorList>
            <person name="de Groot N.N."/>
        </authorList>
    </citation>
    <scope>NUCLEOTIDE SEQUENCE [LARGE SCALE GENOMIC DNA]</scope>
    <source>
        <strain evidence="2 3">DSM 1283</strain>
    </source>
</reference>
<dbReference type="Proteomes" id="UP000198806">
    <property type="component" value="Unassembled WGS sequence"/>
</dbReference>
<dbReference type="GO" id="GO:0004534">
    <property type="term" value="F:5'-3' RNA exonuclease activity"/>
    <property type="evidence" value="ECO:0007669"/>
    <property type="project" value="TreeGrafter"/>
</dbReference>
<dbReference type="Gene3D" id="1.10.150.650">
    <property type="match status" value="1"/>
</dbReference>
<protein>
    <recommendedName>
        <fullName evidence="1">Polymerase/histidinol phosphatase N-terminal domain-containing protein</fullName>
    </recommendedName>
</protein>
<organism evidence="2 3">
    <name type="scientific">Anaerocolumna aminovalerica</name>
    <dbReference type="NCBI Taxonomy" id="1527"/>
    <lineage>
        <taxon>Bacteria</taxon>
        <taxon>Bacillati</taxon>
        <taxon>Bacillota</taxon>
        <taxon>Clostridia</taxon>
        <taxon>Lachnospirales</taxon>
        <taxon>Lachnospiraceae</taxon>
        <taxon>Anaerocolumna</taxon>
    </lineage>
</organism>